<dbReference type="PRINTS" id="PR01301">
    <property type="entry name" value="RGSPROTEIN"/>
</dbReference>
<dbReference type="AlphaFoldDB" id="A0AAV2B9L9"/>
<dbReference type="PANTHER" id="PTHR46848">
    <property type="entry name" value="REGULATOR OF G-PROTEIN SIGNALING 3"/>
    <property type="match status" value="1"/>
</dbReference>
<dbReference type="SUPFAM" id="SSF50729">
    <property type="entry name" value="PH domain-like"/>
    <property type="match status" value="1"/>
</dbReference>
<dbReference type="GO" id="GO:0005085">
    <property type="term" value="F:guanyl-nucleotide exchange factor activity"/>
    <property type="evidence" value="ECO:0007669"/>
    <property type="project" value="InterPro"/>
</dbReference>
<name>A0AAV2B9L9_9ARAC</name>
<feature type="region of interest" description="Disordered" evidence="1">
    <location>
        <begin position="811"/>
        <end position="889"/>
    </location>
</feature>
<organism evidence="4 5">
    <name type="scientific">Larinioides sclopetarius</name>
    <dbReference type="NCBI Taxonomy" id="280406"/>
    <lineage>
        <taxon>Eukaryota</taxon>
        <taxon>Metazoa</taxon>
        <taxon>Ecdysozoa</taxon>
        <taxon>Arthropoda</taxon>
        <taxon>Chelicerata</taxon>
        <taxon>Arachnida</taxon>
        <taxon>Araneae</taxon>
        <taxon>Araneomorphae</taxon>
        <taxon>Entelegynae</taxon>
        <taxon>Araneoidea</taxon>
        <taxon>Araneidae</taxon>
        <taxon>Larinioides</taxon>
    </lineage>
</organism>
<dbReference type="GO" id="GO:0005634">
    <property type="term" value="C:nucleus"/>
    <property type="evidence" value="ECO:0007669"/>
    <property type="project" value="TreeGrafter"/>
</dbReference>
<proteinExistence type="predicted"/>
<dbReference type="InterPro" id="IPR035899">
    <property type="entry name" value="DBL_dom_sf"/>
</dbReference>
<dbReference type="InterPro" id="IPR016137">
    <property type="entry name" value="RGS"/>
</dbReference>
<dbReference type="SUPFAM" id="SSF48065">
    <property type="entry name" value="DBL homology domain (DH-domain)"/>
    <property type="match status" value="1"/>
</dbReference>
<accession>A0AAV2B9L9</accession>
<feature type="compositionally biased region" description="Polar residues" evidence="1">
    <location>
        <begin position="743"/>
        <end position="764"/>
    </location>
</feature>
<evidence type="ECO:0000313" key="5">
    <source>
        <dbReference type="Proteomes" id="UP001497382"/>
    </source>
</evidence>
<feature type="region of interest" description="Disordered" evidence="1">
    <location>
        <begin position="1011"/>
        <end position="1030"/>
    </location>
</feature>
<dbReference type="GO" id="GO:0005886">
    <property type="term" value="C:plasma membrane"/>
    <property type="evidence" value="ECO:0007669"/>
    <property type="project" value="TreeGrafter"/>
</dbReference>
<feature type="compositionally biased region" description="Polar residues" evidence="1">
    <location>
        <begin position="827"/>
        <end position="849"/>
    </location>
</feature>
<protein>
    <submittedName>
        <fullName evidence="4">Uncharacterized protein</fullName>
    </submittedName>
</protein>
<gene>
    <name evidence="4" type="ORF">LARSCL_LOCUS17914</name>
</gene>
<feature type="compositionally biased region" description="Polar residues" evidence="1">
    <location>
        <begin position="596"/>
        <end position="605"/>
    </location>
</feature>
<dbReference type="Pfam" id="PF00615">
    <property type="entry name" value="RGS"/>
    <property type="match status" value="1"/>
</dbReference>
<dbReference type="Gene3D" id="1.10.167.10">
    <property type="entry name" value="Regulator of G-protein Signalling 4, domain 2"/>
    <property type="match status" value="1"/>
</dbReference>
<dbReference type="SMART" id="SM00325">
    <property type="entry name" value="RhoGEF"/>
    <property type="match status" value="1"/>
</dbReference>
<dbReference type="PROSITE" id="PS50132">
    <property type="entry name" value="RGS"/>
    <property type="match status" value="1"/>
</dbReference>
<evidence type="ECO:0000256" key="1">
    <source>
        <dbReference type="SAM" id="MobiDB-lite"/>
    </source>
</evidence>
<feature type="domain" description="RGS" evidence="3">
    <location>
        <begin position="1037"/>
        <end position="1152"/>
    </location>
</feature>
<feature type="region of interest" description="Disordered" evidence="1">
    <location>
        <begin position="543"/>
        <end position="764"/>
    </location>
</feature>
<dbReference type="Gene3D" id="2.30.29.30">
    <property type="entry name" value="Pleckstrin-homology domain (PH domain)/Phosphotyrosine-binding domain (PTB)"/>
    <property type="match status" value="1"/>
</dbReference>
<dbReference type="PROSITE" id="PS50010">
    <property type="entry name" value="DH_2"/>
    <property type="match status" value="1"/>
</dbReference>
<feature type="region of interest" description="Disordered" evidence="1">
    <location>
        <begin position="907"/>
        <end position="998"/>
    </location>
</feature>
<dbReference type="SMART" id="SM00315">
    <property type="entry name" value="RGS"/>
    <property type="match status" value="1"/>
</dbReference>
<sequence>MELEVIRPEGELSTRKRQTSLRRRESFNRKGTKAVIQDSQIMLWRRERALLKLLLSEEDLLNVIFTGKEHFIMPLRRRCNLITPIEMDFLFVNIEEVGSVHEKHVQQLRQLTQGTEDNVGRLYQKQVDERFSVLRKYVSGLTLGKILYRYKILNKPFREFVESSQLSKEQMDLLQFIEKALKYISEITTQLGSLLSCTAVGHTDYVCLESVVSIFQTFEAEMKEMMNKLSNFEDLKNIESAFDEDEPYINLEALQEKTLFTRGSKKFSLIHEDRYWLFAGYLAKIEGKHYIQYWALLLSDCLILTRRTEQGVLLVLDEPVMLRSIYQVTFDVMKCDTEFRILFAVPNLHKSAGQRNQWTTWILRTPCPGVKLLWQAILTHQLSLYSSEALSQGKKTSFVHAKPSLVLRGVLPKRSSKFEESSFVTCIEGPRAKASYANRPVFSDSALTRGSETSIDESNYLLKADGSKCEKLASFKLEKDEKEGSYFSLTEVKTGPIKSHKKGVVRSKSFGNEFADSIPFIDCAEESNSGTESNIIYIREPKNKKRSGKDEVLSDTKDEKQETSEQAETEIKPFVSDYESVSAPGTPKTTDKLIQTDDSAESPETGSLGKRTPKKRFPRLGTFERIKLENRKANSEDFPETRICKTRTGTSAKHRRQMSSTVSKEKLLKSDSASPIQDSKDIKSSKESSPDARQKPRRYFGRFWKKSSNTSGGSDNKKEVDEVPSKNSESTEKTGSEILPECETSTQSPNSSHGVLTGETENNNAKWTLTAMERYMRDQSEASVALGLVAQPPATNATYNKRKPTLVHQNCQHAPTTNGDGHESAGEETSPSWASSSTGNTPSFGSSGVTFEFNEDNEKGAPIITTTTCTPHSTPENKGHRKSSGATVTLSSSTDLLEALDSGLELSLSKPRKSRKDSDSSLKGTNKTNSGSHGGTPIKTSKLSKLLRRTHSAGCSKDVTTHTSFMKEKAPVTKTKSADSAPCSREDGDEKQKKNRKTLAQDMKMRLSFLRRRHTDSSLQPSSVRPSPEEAHKWAESFQELTNSKYGLSLFRAFLSREFSEENIEFWLACEDYKRTRANKLIAKARKLYDDFVAVQAPKEVNLDSSMRSAIYDHLQNPDRHSFDSAQRRIQGLMEQDAYVRFLQSDLYTDLIQGNSPNTSS</sequence>
<dbReference type="Gene3D" id="1.20.900.10">
    <property type="entry name" value="Dbl homology (DH) domain"/>
    <property type="match status" value="1"/>
</dbReference>
<evidence type="ECO:0000259" key="3">
    <source>
        <dbReference type="PROSITE" id="PS50132"/>
    </source>
</evidence>
<feature type="compositionally biased region" description="Basic and acidic residues" evidence="1">
    <location>
        <begin position="622"/>
        <end position="643"/>
    </location>
</feature>
<evidence type="ECO:0000259" key="2">
    <source>
        <dbReference type="PROSITE" id="PS50010"/>
    </source>
</evidence>
<dbReference type="EMBL" id="CAXIEN010000316">
    <property type="protein sequence ID" value="CAL1292915.1"/>
    <property type="molecule type" value="Genomic_DNA"/>
</dbReference>
<feature type="compositionally biased region" description="Basic residues" evidence="1">
    <location>
        <begin position="695"/>
        <end position="705"/>
    </location>
</feature>
<feature type="compositionally biased region" description="Basic and acidic residues" evidence="1">
    <location>
        <begin position="715"/>
        <end position="735"/>
    </location>
</feature>
<feature type="compositionally biased region" description="Basic and acidic residues" evidence="1">
    <location>
        <begin position="678"/>
        <end position="694"/>
    </location>
</feature>
<dbReference type="SUPFAM" id="SSF48097">
    <property type="entry name" value="Regulator of G-protein signaling, RGS"/>
    <property type="match status" value="1"/>
</dbReference>
<dbReference type="PANTHER" id="PTHR46848:SF1">
    <property type="entry name" value="REGULATOR OF G-PROTEIN SIGNALING 3"/>
    <property type="match status" value="1"/>
</dbReference>
<feature type="domain" description="DH" evidence="2">
    <location>
        <begin position="45"/>
        <end position="225"/>
    </location>
</feature>
<dbReference type="InterPro" id="IPR011993">
    <property type="entry name" value="PH-like_dom_sf"/>
</dbReference>
<keyword evidence="5" id="KW-1185">Reference proteome</keyword>
<feature type="compositionally biased region" description="Basic and acidic residues" evidence="1">
    <location>
        <begin position="548"/>
        <end position="563"/>
    </location>
</feature>
<dbReference type="FunFam" id="1.10.167.10:FF:000001">
    <property type="entry name" value="Putative regulator of g-protein signaling 12"/>
    <property type="match status" value="1"/>
</dbReference>
<reference evidence="4 5" key="1">
    <citation type="submission" date="2024-04" db="EMBL/GenBank/DDBJ databases">
        <authorList>
            <person name="Rising A."/>
            <person name="Reimegard J."/>
            <person name="Sonavane S."/>
            <person name="Akerstrom W."/>
            <person name="Nylinder S."/>
            <person name="Hedman E."/>
            <person name="Kallberg Y."/>
        </authorList>
    </citation>
    <scope>NUCLEOTIDE SEQUENCE [LARGE SCALE GENOMIC DNA]</scope>
</reference>
<dbReference type="Proteomes" id="UP001497382">
    <property type="component" value="Unassembled WGS sequence"/>
</dbReference>
<dbReference type="Pfam" id="PF00621">
    <property type="entry name" value="RhoGEF"/>
    <property type="match status" value="1"/>
</dbReference>
<evidence type="ECO:0000313" key="4">
    <source>
        <dbReference type="EMBL" id="CAL1292915.1"/>
    </source>
</evidence>
<dbReference type="InterPro" id="IPR036305">
    <property type="entry name" value="RGS_sf"/>
</dbReference>
<comment type="caution">
    <text evidence="4">The sequence shown here is derived from an EMBL/GenBank/DDBJ whole genome shotgun (WGS) entry which is preliminary data.</text>
</comment>
<feature type="compositionally biased region" description="Low complexity" evidence="1">
    <location>
        <begin position="862"/>
        <end position="874"/>
    </location>
</feature>
<dbReference type="InterPro" id="IPR000219">
    <property type="entry name" value="DH_dom"/>
</dbReference>
<dbReference type="InterPro" id="IPR044926">
    <property type="entry name" value="RGS_subdomain_2"/>
</dbReference>